<keyword evidence="2" id="KW-0067">ATP-binding</keyword>
<keyword evidence="6" id="KW-1185">Reference proteome</keyword>
<feature type="domain" description="Anticodon-binding" evidence="4">
    <location>
        <begin position="2"/>
        <end position="43"/>
    </location>
</feature>
<reference evidence="6" key="1">
    <citation type="journal article" date="2019" name="Int. J. Syst. Evol. Microbiol.">
        <title>The Global Catalogue of Microorganisms (GCM) 10K type strain sequencing project: providing services to taxonomists for standard genome sequencing and annotation.</title>
        <authorList>
            <consortium name="The Broad Institute Genomics Platform"/>
            <consortium name="The Broad Institute Genome Sequencing Center for Infectious Disease"/>
            <person name="Wu L."/>
            <person name="Ma J."/>
        </authorList>
    </citation>
    <scope>NUCLEOTIDE SEQUENCE [LARGE SCALE GENOMIC DNA]</scope>
    <source>
        <strain evidence="6">CGMCC 1.18578</strain>
    </source>
</reference>
<comment type="caution">
    <text evidence="5">The sequence shown here is derived from an EMBL/GenBank/DDBJ whole genome shotgun (WGS) entry which is preliminary data.</text>
</comment>
<accession>A0ABW0QTP7</accession>
<keyword evidence="2" id="KW-0547">Nucleotide-binding</keyword>
<dbReference type="GO" id="GO:0016874">
    <property type="term" value="F:ligase activity"/>
    <property type="evidence" value="ECO:0007669"/>
    <property type="project" value="UniProtKB-KW"/>
</dbReference>
<keyword evidence="3" id="KW-0030">Aminoacyl-tRNA synthetase</keyword>
<dbReference type="SUPFAM" id="SSF52954">
    <property type="entry name" value="Class II aaRS ABD-related"/>
    <property type="match status" value="1"/>
</dbReference>
<dbReference type="Gene3D" id="3.40.50.800">
    <property type="entry name" value="Anticodon-binding domain"/>
    <property type="match status" value="1"/>
</dbReference>
<protein>
    <submittedName>
        <fullName evidence="5">His/Gly/Thr/Pro-type tRNA ligase C-terminal domain-containing protein</fullName>
    </submittedName>
</protein>
<name>A0ABW0QTP7_9BACL</name>
<dbReference type="RefSeq" id="WP_378109763.1">
    <property type="nucleotide sequence ID" value="NZ_JBHSNC010000001.1"/>
</dbReference>
<evidence type="ECO:0000256" key="3">
    <source>
        <dbReference type="ARBA" id="ARBA00023146"/>
    </source>
</evidence>
<dbReference type="Proteomes" id="UP001596108">
    <property type="component" value="Unassembled WGS sequence"/>
</dbReference>
<evidence type="ECO:0000259" key="4">
    <source>
        <dbReference type="Pfam" id="PF03129"/>
    </source>
</evidence>
<keyword evidence="5" id="KW-0436">Ligase</keyword>
<evidence type="ECO:0000256" key="1">
    <source>
        <dbReference type="ARBA" id="ARBA00022490"/>
    </source>
</evidence>
<evidence type="ECO:0000313" key="5">
    <source>
        <dbReference type="EMBL" id="MFC5527906.1"/>
    </source>
</evidence>
<dbReference type="EMBL" id="JBHSNC010000001">
    <property type="protein sequence ID" value="MFC5527906.1"/>
    <property type="molecule type" value="Genomic_DNA"/>
</dbReference>
<gene>
    <name evidence="5" type="ORF">ACFPQ4_00315</name>
</gene>
<evidence type="ECO:0000313" key="6">
    <source>
        <dbReference type="Proteomes" id="UP001596108"/>
    </source>
</evidence>
<sequence length="50" mass="5463">MKIRYVAVISDKEASADSVQLRVRKKAEQWVCGVEELIAELQSAAGAPFA</sequence>
<keyword evidence="1" id="KW-0963">Cytoplasm</keyword>
<organism evidence="5 6">
    <name type="scientific">Cohnella yongneupensis</name>
    <dbReference type="NCBI Taxonomy" id="425006"/>
    <lineage>
        <taxon>Bacteria</taxon>
        <taxon>Bacillati</taxon>
        <taxon>Bacillota</taxon>
        <taxon>Bacilli</taxon>
        <taxon>Bacillales</taxon>
        <taxon>Paenibacillaceae</taxon>
        <taxon>Cohnella</taxon>
    </lineage>
</organism>
<dbReference type="Pfam" id="PF03129">
    <property type="entry name" value="HGTP_anticodon"/>
    <property type="match status" value="1"/>
</dbReference>
<proteinExistence type="predicted"/>
<dbReference type="InterPro" id="IPR036621">
    <property type="entry name" value="Anticodon-bd_dom_sf"/>
</dbReference>
<dbReference type="InterPro" id="IPR004154">
    <property type="entry name" value="Anticodon-bd"/>
</dbReference>
<evidence type="ECO:0000256" key="2">
    <source>
        <dbReference type="ARBA" id="ARBA00022840"/>
    </source>
</evidence>